<sequence>MTSSSSFAGASSSSPASSMVFFAQLLKTNPCSPFTTTLGNTISIKVDRMYYLIWCSQVISALRGHNLAGYVPGIKLYPLEFITSQNTDESTSKILNLEFEQWHHEDQFLLSWLLSSLSLAILS</sequence>
<reference evidence="2" key="1">
    <citation type="submission" date="2016-06" db="EMBL/GenBank/DDBJ databases">
        <title>Parallel loss of symbiosis genes in relatives of nitrogen-fixing non-legume Parasponia.</title>
        <authorList>
            <person name="Van Velzen R."/>
            <person name="Holmer R."/>
            <person name="Bu F."/>
            <person name="Rutten L."/>
            <person name="Van Zeijl A."/>
            <person name="Liu W."/>
            <person name="Santuari L."/>
            <person name="Cao Q."/>
            <person name="Sharma T."/>
            <person name="Shen D."/>
            <person name="Roswanjaya Y."/>
            <person name="Wardhani T."/>
            <person name="Kalhor M.S."/>
            <person name="Jansen J."/>
            <person name="Van den Hoogen J."/>
            <person name="Gungor B."/>
            <person name="Hartog M."/>
            <person name="Hontelez J."/>
            <person name="Verver J."/>
            <person name="Yang W.-C."/>
            <person name="Schijlen E."/>
            <person name="Repin R."/>
            <person name="Schilthuizen M."/>
            <person name="Schranz E."/>
            <person name="Heidstra R."/>
            <person name="Miyata K."/>
            <person name="Fedorova E."/>
            <person name="Kohlen W."/>
            <person name="Bisseling T."/>
            <person name="Smit S."/>
            <person name="Geurts R."/>
        </authorList>
    </citation>
    <scope>NUCLEOTIDE SEQUENCE [LARGE SCALE GENOMIC DNA]</scope>
    <source>
        <strain evidence="2">cv. WU1-14</strain>
    </source>
</reference>
<comment type="caution">
    <text evidence="1">The sequence shown here is derived from an EMBL/GenBank/DDBJ whole genome shotgun (WGS) entry which is preliminary data.</text>
</comment>
<evidence type="ECO:0000313" key="2">
    <source>
        <dbReference type="Proteomes" id="UP000237105"/>
    </source>
</evidence>
<dbReference type="EMBL" id="JXTB01000241">
    <property type="protein sequence ID" value="PON50817.1"/>
    <property type="molecule type" value="Genomic_DNA"/>
</dbReference>
<organism evidence="1 2">
    <name type="scientific">Parasponia andersonii</name>
    <name type="common">Sponia andersonii</name>
    <dbReference type="NCBI Taxonomy" id="3476"/>
    <lineage>
        <taxon>Eukaryota</taxon>
        <taxon>Viridiplantae</taxon>
        <taxon>Streptophyta</taxon>
        <taxon>Embryophyta</taxon>
        <taxon>Tracheophyta</taxon>
        <taxon>Spermatophyta</taxon>
        <taxon>Magnoliopsida</taxon>
        <taxon>eudicotyledons</taxon>
        <taxon>Gunneridae</taxon>
        <taxon>Pentapetalae</taxon>
        <taxon>rosids</taxon>
        <taxon>fabids</taxon>
        <taxon>Rosales</taxon>
        <taxon>Cannabaceae</taxon>
        <taxon>Parasponia</taxon>
    </lineage>
</organism>
<gene>
    <name evidence="1" type="ORF">PanWU01x14_220540</name>
</gene>
<dbReference type="Proteomes" id="UP000237105">
    <property type="component" value="Unassembled WGS sequence"/>
</dbReference>
<dbReference type="PANTHER" id="PTHR47481">
    <property type="match status" value="1"/>
</dbReference>
<protein>
    <submittedName>
        <fullName evidence="1">Uncharacterized protein</fullName>
    </submittedName>
</protein>
<accession>A0A2P5BPT0</accession>
<dbReference type="PANTHER" id="PTHR47481:SF22">
    <property type="entry name" value="RETROTRANSPOSON GAG DOMAIN-CONTAINING PROTEIN"/>
    <property type="match status" value="1"/>
</dbReference>
<keyword evidence="2" id="KW-1185">Reference proteome</keyword>
<dbReference type="AlphaFoldDB" id="A0A2P5BPT0"/>
<proteinExistence type="predicted"/>
<evidence type="ECO:0000313" key="1">
    <source>
        <dbReference type="EMBL" id="PON50817.1"/>
    </source>
</evidence>
<name>A0A2P5BPT0_PARAD</name>